<proteinExistence type="predicted"/>
<evidence type="ECO:0000313" key="3">
    <source>
        <dbReference type="Proteomes" id="UP000594015"/>
    </source>
</evidence>
<name>A0AAE7NT60_9BRAD</name>
<organism evidence="2 3">
    <name type="scientific">Bradyrhizobium arachidis</name>
    <dbReference type="NCBI Taxonomy" id="858423"/>
    <lineage>
        <taxon>Bacteria</taxon>
        <taxon>Pseudomonadati</taxon>
        <taxon>Pseudomonadota</taxon>
        <taxon>Alphaproteobacteria</taxon>
        <taxon>Hyphomicrobiales</taxon>
        <taxon>Nitrobacteraceae</taxon>
        <taxon>Bradyrhizobium</taxon>
    </lineage>
</organism>
<gene>
    <name evidence="2" type="ORF">WN72_24300</name>
</gene>
<evidence type="ECO:0000313" key="2">
    <source>
        <dbReference type="EMBL" id="QOZ69093.1"/>
    </source>
</evidence>
<dbReference type="Proteomes" id="UP000594015">
    <property type="component" value="Chromosome"/>
</dbReference>
<feature type="compositionally biased region" description="Basic and acidic residues" evidence="1">
    <location>
        <begin position="23"/>
        <end position="70"/>
    </location>
</feature>
<reference evidence="2 3" key="1">
    <citation type="submission" date="2018-06" db="EMBL/GenBank/DDBJ databases">
        <title>Comparative genomics of Bradyrhizobium nodulating Arachidis hypogaea.</title>
        <authorList>
            <person name="Li Y."/>
        </authorList>
    </citation>
    <scope>NUCLEOTIDE SEQUENCE [LARGE SCALE GENOMIC DNA]</scope>
    <source>
        <strain evidence="2 3">CCBAU 051107</strain>
    </source>
</reference>
<protein>
    <submittedName>
        <fullName evidence="2">Uncharacterized protein</fullName>
    </submittedName>
</protein>
<sequence>MLLVVWSAAVTAQTAAPPQSDLSVRDQIKAARAKDKADEEADQTKRAWDRNGDGRRPWETSVAPERKPKP</sequence>
<evidence type="ECO:0000256" key="1">
    <source>
        <dbReference type="SAM" id="MobiDB-lite"/>
    </source>
</evidence>
<dbReference type="EMBL" id="CP030050">
    <property type="protein sequence ID" value="QOZ69093.1"/>
    <property type="molecule type" value="Genomic_DNA"/>
</dbReference>
<feature type="region of interest" description="Disordered" evidence="1">
    <location>
        <begin position="12"/>
        <end position="70"/>
    </location>
</feature>
<accession>A0AAE7NT60</accession>
<dbReference type="AlphaFoldDB" id="A0AAE7NT60"/>
<dbReference type="KEGG" id="barh:WN72_24300"/>